<dbReference type="Pfam" id="PF04542">
    <property type="entry name" value="Sigma70_r2"/>
    <property type="match status" value="1"/>
</dbReference>
<feature type="domain" description="RNA polymerase sigma-70 region 2" evidence="6">
    <location>
        <begin position="21"/>
        <end position="82"/>
    </location>
</feature>
<dbReference type="CDD" id="cd06171">
    <property type="entry name" value="Sigma70_r4"/>
    <property type="match status" value="1"/>
</dbReference>
<evidence type="ECO:0000313" key="9">
    <source>
        <dbReference type="Proteomes" id="UP000570517"/>
    </source>
</evidence>
<dbReference type="NCBIfam" id="TIGR02937">
    <property type="entry name" value="sigma70-ECF"/>
    <property type="match status" value="1"/>
</dbReference>
<sequence length="196" mass="22519">MNIVMEDEVAQRFERDALPMLDQLYRVAWRYVGNPFDAEDLVQETMLKAYRSFGGFEDGTNIRAWMLRIMTNTWINSYRKRQCRPAEALSEDITDAQLAAHAGHSSSGLQSAELAALQALGDDEVRNALDQLREDQRLVVYYADVEELRYREIALILDIPVGTVMSRLHRGRRALRLLLVDVASDRGYLRDRDRAA</sequence>
<dbReference type="InterPro" id="IPR039425">
    <property type="entry name" value="RNA_pol_sigma-70-like"/>
</dbReference>
<keyword evidence="2" id="KW-0805">Transcription regulation</keyword>
<evidence type="ECO:0000313" key="8">
    <source>
        <dbReference type="EMBL" id="NVN54124.1"/>
    </source>
</evidence>
<dbReference type="InterPro" id="IPR014293">
    <property type="entry name" value="RNA_pol_sigma70_actinobac"/>
</dbReference>
<dbReference type="InterPro" id="IPR013325">
    <property type="entry name" value="RNA_pol_sigma_r2"/>
</dbReference>
<keyword evidence="5" id="KW-0804">Transcription</keyword>
<dbReference type="AlphaFoldDB" id="A0A850Q224"/>
<keyword evidence="3" id="KW-0731">Sigma factor</keyword>
<protein>
    <submittedName>
        <fullName evidence="8">RNA polymerase ECF-type sigma factor</fullName>
    </submittedName>
</protein>
<dbReference type="Gene3D" id="1.10.1740.10">
    <property type="match status" value="1"/>
</dbReference>
<comment type="similarity">
    <text evidence="1">Belongs to the sigma-70 factor family. ECF subfamily.</text>
</comment>
<dbReference type="GO" id="GO:0003677">
    <property type="term" value="F:DNA binding"/>
    <property type="evidence" value="ECO:0007669"/>
    <property type="project" value="UniProtKB-KW"/>
</dbReference>
<gene>
    <name evidence="8" type="ORF">HLY00_3221</name>
</gene>
<dbReference type="InterPro" id="IPR007627">
    <property type="entry name" value="RNA_pol_sigma70_r2"/>
</dbReference>
<dbReference type="SUPFAM" id="SSF88659">
    <property type="entry name" value="Sigma3 and sigma4 domains of RNA polymerase sigma factors"/>
    <property type="match status" value="1"/>
</dbReference>
<dbReference type="InterPro" id="IPR014284">
    <property type="entry name" value="RNA_pol_sigma-70_dom"/>
</dbReference>
<dbReference type="NCBIfam" id="TIGR02947">
    <property type="entry name" value="SigH_actino"/>
    <property type="match status" value="1"/>
</dbReference>
<keyword evidence="9" id="KW-1185">Reference proteome</keyword>
<evidence type="ECO:0000256" key="4">
    <source>
        <dbReference type="ARBA" id="ARBA00023125"/>
    </source>
</evidence>
<dbReference type="InterPro" id="IPR036388">
    <property type="entry name" value="WH-like_DNA-bd_sf"/>
</dbReference>
<dbReference type="Gene3D" id="1.10.10.10">
    <property type="entry name" value="Winged helix-like DNA-binding domain superfamily/Winged helix DNA-binding domain"/>
    <property type="match status" value="1"/>
</dbReference>
<dbReference type="SUPFAM" id="SSF88946">
    <property type="entry name" value="Sigma2 domain of RNA polymerase sigma factors"/>
    <property type="match status" value="1"/>
</dbReference>
<evidence type="ECO:0000256" key="5">
    <source>
        <dbReference type="ARBA" id="ARBA00023163"/>
    </source>
</evidence>
<evidence type="ECO:0000256" key="1">
    <source>
        <dbReference type="ARBA" id="ARBA00010641"/>
    </source>
</evidence>
<organism evidence="8 9">
    <name type="scientific">Mycolicibacterium hippocampi</name>
    <dbReference type="NCBI Taxonomy" id="659824"/>
    <lineage>
        <taxon>Bacteria</taxon>
        <taxon>Bacillati</taxon>
        <taxon>Actinomycetota</taxon>
        <taxon>Actinomycetes</taxon>
        <taxon>Mycobacteriales</taxon>
        <taxon>Mycobacteriaceae</taxon>
        <taxon>Mycolicibacterium</taxon>
    </lineage>
</organism>
<dbReference type="GO" id="GO:0006352">
    <property type="term" value="P:DNA-templated transcription initiation"/>
    <property type="evidence" value="ECO:0007669"/>
    <property type="project" value="InterPro"/>
</dbReference>
<dbReference type="Pfam" id="PF08281">
    <property type="entry name" value="Sigma70_r4_2"/>
    <property type="match status" value="1"/>
</dbReference>
<dbReference type="PANTHER" id="PTHR43133:SF59">
    <property type="entry name" value="ECF RNA POLYMERASE SIGMA FACTOR SIGR"/>
    <property type="match status" value="1"/>
</dbReference>
<comment type="caution">
    <text evidence="8">The sequence shown here is derived from an EMBL/GenBank/DDBJ whole genome shotgun (WGS) entry which is preliminary data.</text>
</comment>
<reference evidence="8 9" key="1">
    <citation type="submission" date="2020-05" db="EMBL/GenBank/DDBJ databases">
        <title>Draft genome sequence of Mycobacterium hippocampi DL, isolated from European seabass, Dicentrarchus labrax, reared in fish farms.</title>
        <authorList>
            <person name="Stathopoulou P."/>
            <person name="Asimakis E."/>
            <person name="Tzokas K."/>
            <person name="Batargias C."/>
            <person name="Tsiamis G."/>
        </authorList>
    </citation>
    <scope>NUCLEOTIDE SEQUENCE [LARGE SCALE GENOMIC DNA]</scope>
    <source>
        <strain evidence="8 9">DL</strain>
    </source>
</reference>
<evidence type="ECO:0000259" key="7">
    <source>
        <dbReference type="Pfam" id="PF08281"/>
    </source>
</evidence>
<proteinExistence type="inferred from homology"/>
<evidence type="ECO:0000256" key="3">
    <source>
        <dbReference type="ARBA" id="ARBA00023082"/>
    </source>
</evidence>
<evidence type="ECO:0000256" key="2">
    <source>
        <dbReference type="ARBA" id="ARBA00023015"/>
    </source>
</evidence>
<dbReference type="InterPro" id="IPR013249">
    <property type="entry name" value="RNA_pol_sigma70_r4_t2"/>
</dbReference>
<dbReference type="PANTHER" id="PTHR43133">
    <property type="entry name" value="RNA POLYMERASE ECF-TYPE SIGMA FACTO"/>
    <property type="match status" value="1"/>
</dbReference>
<dbReference type="GO" id="GO:0016987">
    <property type="term" value="F:sigma factor activity"/>
    <property type="evidence" value="ECO:0007669"/>
    <property type="project" value="UniProtKB-KW"/>
</dbReference>
<accession>A0A850Q224</accession>
<name>A0A850Q224_9MYCO</name>
<evidence type="ECO:0000259" key="6">
    <source>
        <dbReference type="Pfam" id="PF04542"/>
    </source>
</evidence>
<dbReference type="RefSeq" id="WP_178362290.1">
    <property type="nucleotide sequence ID" value="NZ_JABFYL010000050.1"/>
</dbReference>
<feature type="domain" description="RNA polymerase sigma factor 70 region 4 type 2" evidence="7">
    <location>
        <begin position="123"/>
        <end position="175"/>
    </location>
</feature>
<dbReference type="Proteomes" id="UP000570517">
    <property type="component" value="Unassembled WGS sequence"/>
</dbReference>
<dbReference type="InterPro" id="IPR013324">
    <property type="entry name" value="RNA_pol_sigma_r3/r4-like"/>
</dbReference>
<keyword evidence="4" id="KW-0238">DNA-binding</keyword>
<dbReference type="EMBL" id="JABFYL010000050">
    <property type="protein sequence ID" value="NVN54124.1"/>
    <property type="molecule type" value="Genomic_DNA"/>
</dbReference>